<dbReference type="InterPro" id="IPR051907">
    <property type="entry name" value="DoxX-like_oxidoreductase"/>
</dbReference>
<dbReference type="RefSeq" id="WP_175372932.1">
    <property type="nucleotide sequence ID" value="NZ_JABWCS010000214.1"/>
</dbReference>
<keyword evidence="9" id="KW-1185">Reference proteome</keyword>
<dbReference type="GO" id="GO:0005886">
    <property type="term" value="C:plasma membrane"/>
    <property type="evidence" value="ECO:0007669"/>
    <property type="project" value="UniProtKB-SubCell"/>
</dbReference>
<dbReference type="InterPro" id="IPR032808">
    <property type="entry name" value="DoxX"/>
</dbReference>
<dbReference type="Pfam" id="PF07681">
    <property type="entry name" value="DoxX"/>
    <property type="match status" value="1"/>
</dbReference>
<evidence type="ECO:0000313" key="8">
    <source>
        <dbReference type="EMBL" id="NUU62307.1"/>
    </source>
</evidence>
<feature type="transmembrane region" description="Helical" evidence="7">
    <location>
        <begin position="7"/>
        <end position="29"/>
    </location>
</feature>
<evidence type="ECO:0000256" key="5">
    <source>
        <dbReference type="ARBA" id="ARBA00022989"/>
    </source>
</evidence>
<sequence length="132" mass="13820">MIDLGLFMIRAVIGLLMIGHAGKMLFGLFGGGGLLKTADFFESIGIRPGVFMAISAGLLELIGGLLFATGLWIQVGAVLLIIPMVVAIAKFHGANGIWGEKNGYEYNLVLIITLVGIAFTGAGEISIDALLK</sequence>
<organism evidence="8 9">
    <name type="scientific">Paenibacillus agri</name>
    <dbReference type="NCBI Taxonomy" id="2744309"/>
    <lineage>
        <taxon>Bacteria</taxon>
        <taxon>Bacillati</taxon>
        <taxon>Bacillota</taxon>
        <taxon>Bacilli</taxon>
        <taxon>Bacillales</taxon>
        <taxon>Paenibacillaceae</taxon>
        <taxon>Paenibacillus</taxon>
    </lineage>
</organism>
<accession>A0A850ES03</accession>
<comment type="similarity">
    <text evidence="2">Belongs to the DoxX family.</text>
</comment>
<comment type="subcellular location">
    <subcellularLocation>
        <location evidence="1">Cell membrane</location>
        <topology evidence="1">Multi-pass membrane protein</topology>
    </subcellularLocation>
</comment>
<name>A0A850ES03_9BACL</name>
<evidence type="ECO:0000256" key="2">
    <source>
        <dbReference type="ARBA" id="ARBA00006679"/>
    </source>
</evidence>
<dbReference type="EMBL" id="JABWCS010000214">
    <property type="protein sequence ID" value="NUU62307.1"/>
    <property type="molecule type" value="Genomic_DNA"/>
</dbReference>
<keyword evidence="3" id="KW-1003">Cell membrane</keyword>
<dbReference type="PANTHER" id="PTHR33452:SF10">
    <property type="entry name" value="OXIDOREDUCTASE MHQP-RELATED"/>
    <property type="match status" value="1"/>
</dbReference>
<feature type="transmembrane region" description="Helical" evidence="7">
    <location>
        <begin position="49"/>
        <end position="68"/>
    </location>
</feature>
<evidence type="ECO:0000256" key="6">
    <source>
        <dbReference type="ARBA" id="ARBA00023136"/>
    </source>
</evidence>
<evidence type="ECO:0000256" key="1">
    <source>
        <dbReference type="ARBA" id="ARBA00004651"/>
    </source>
</evidence>
<keyword evidence="6 7" id="KW-0472">Membrane</keyword>
<keyword evidence="4 7" id="KW-0812">Transmembrane</keyword>
<evidence type="ECO:0000256" key="7">
    <source>
        <dbReference type="SAM" id="Phobius"/>
    </source>
</evidence>
<proteinExistence type="inferred from homology"/>
<evidence type="ECO:0000313" key="9">
    <source>
        <dbReference type="Proteomes" id="UP000564806"/>
    </source>
</evidence>
<dbReference type="Proteomes" id="UP000564806">
    <property type="component" value="Unassembled WGS sequence"/>
</dbReference>
<gene>
    <name evidence="8" type="ORF">HPT30_18335</name>
</gene>
<dbReference type="PANTHER" id="PTHR33452">
    <property type="entry name" value="OXIDOREDUCTASE CATD-RELATED"/>
    <property type="match status" value="1"/>
</dbReference>
<feature type="transmembrane region" description="Helical" evidence="7">
    <location>
        <begin position="75"/>
        <end position="94"/>
    </location>
</feature>
<evidence type="ECO:0000256" key="4">
    <source>
        <dbReference type="ARBA" id="ARBA00022692"/>
    </source>
</evidence>
<dbReference type="AlphaFoldDB" id="A0A850ES03"/>
<keyword evidence="5 7" id="KW-1133">Transmembrane helix</keyword>
<feature type="transmembrane region" description="Helical" evidence="7">
    <location>
        <begin position="106"/>
        <end position="131"/>
    </location>
</feature>
<comment type="caution">
    <text evidence="8">The sequence shown here is derived from an EMBL/GenBank/DDBJ whole genome shotgun (WGS) entry which is preliminary data.</text>
</comment>
<protein>
    <submittedName>
        <fullName evidence="8">DoxX family protein</fullName>
    </submittedName>
</protein>
<reference evidence="8" key="1">
    <citation type="submission" date="2020-06" db="EMBL/GenBank/DDBJ databases">
        <title>Paenibacillus sp. nov., isolated from soil.</title>
        <authorList>
            <person name="Seo Y.L."/>
        </authorList>
    </citation>
    <scope>NUCLEOTIDE SEQUENCE [LARGE SCALE GENOMIC DNA]</scope>
    <source>
        <strain evidence="8">JW14</strain>
    </source>
</reference>
<evidence type="ECO:0000256" key="3">
    <source>
        <dbReference type="ARBA" id="ARBA00022475"/>
    </source>
</evidence>